<name>A0A0G1LGW8_9BACT</name>
<sequence>MKSILATIVALGQVYLLMPLT</sequence>
<dbReference type="AlphaFoldDB" id="A0A0G1LGW8"/>
<gene>
    <name evidence="1" type="ORF">UW63_C0090G0009</name>
</gene>
<protein>
    <submittedName>
        <fullName evidence="1">Uncharacterized protein</fullName>
    </submittedName>
</protein>
<evidence type="ECO:0000313" key="2">
    <source>
        <dbReference type="Proteomes" id="UP000034154"/>
    </source>
</evidence>
<reference evidence="1 2" key="1">
    <citation type="journal article" date="2015" name="Nature">
        <title>rRNA introns, odd ribosomes, and small enigmatic genomes across a large radiation of phyla.</title>
        <authorList>
            <person name="Brown C.T."/>
            <person name="Hug L.A."/>
            <person name="Thomas B.C."/>
            <person name="Sharon I."/>
            <person name="Castelle C.J."/>
            <person name="Singh A."/>
            <person name="Wilkins M.J."/>
            <person name="Williams K.H."/>
            <person name="Banfield J.F."/>
        </authorList>
    </citation>
    <scope>NUCLEOTIDE SEQUENCE [LARGE SCALE GENOMIC DNA]</scope>
</reference>
<accession>A0A0G1LGW8</accession>
<dbReference type="EMBL" id="LCJB01000090">
    <property type="protein sequence ID" value="KKT68002.1"/>
    <property type="molecule type" value="Genomic_DNA"/>
</dbReference>
<dbReference type="Proteomes" id="UP000034154">
    <property type="component" value="Unassembled WGS sequence"/>
</dbReference>
<proteinExistence type="predicted"/>
<organism evidence="1 2">
    <name type="scientific">Candidatus Uhrbacteria bacterium GW2011_GWF2_44_350</name>
    <dbReference type="NCBI Taxonomy" id="1619000"/>
    <lineage>
        <taxon>Bacteria</taxon>
        <taxon>Candidatus Uhriibacteriota</taxon>
    </lineage>
</organism>
<comment type="caution">
    <text evidence="1">The sequence shown here is derived from an EMBL/GenBank/DDBJ whole genome shotgun (WGS) entry which is preliminary data.</text>
</comment>
<feature type="non-terminal residue" evidence="1">
    <location>
        <position position="21"/>
    </location>
</feature>
<evidence type="ECO:0000313" key="1">
    <source>
        <dbReference type="EMBL" id="KKT68002.1"/>
    </source>
</evidence>